<dbReference type="PRINTS" id="PR00032">
    <property type="entry name" value="HTHARAC"/>
</dbReference>
<dbReference type="PROSITE" id="PS00041">
    <property type="entry name" value="HTH_ARAC_FAMILY_1"/>
    <property type="match status" value="1"/>
</dbReference>
<dbReference type="SMART" id="SM00342">
    <property type="entry name" value="HTH_ARAC"/>
    <property type="match status" value="1"/>
</dbReference>
<keyword evidence="3" id="KW-0804">Transcription</keyword>
<dbReference type="SUPFAM" id="SSF46689">
    <property type="entry name" value="Homeodomain-like"/>
    <property type="match status" value="2"/>
</dbReference>
<dbReference type="PANTHER" id="PTHR43280">
    <property type="entry name" value="ARAC-FAMILY TRANSCRIPTIONAL REGULATOR"/>
    <property type="match status" value="1"/>
</dbReference>
<feature type="domain" description="HTH araC/xylS-type" evidence="4">
    <location>
        <begin position="186"/>
        <end position="284"/>
    </location>
</feature>
<evidence type="ECO:0000313" key="5">
    <source>
        <dbReference type="EMBL" id="PJC93384.1"/>
    </source>
</evidence>
<dbReference type="PANTHER" id="PTHR43280:SF10">
    <property type="entry name" value="REGULATORY PROTEIN POCR"/>
    <property type="match status" value="1"/>
</dbReference>
<evidence type="ECO:0000256" key="1">
    <source>
        <dbReference type="ARBA" id="ARBA00023015"/>
    </source>
</evidence>
<gene>
    <name evidence="5" type="ORF">CUC44_09090</name>
</gene>
<organism evidence="5 6">
    <name type="scientific">Aeromonas lusitana</name>
    <dbReference type="NCBI Taxonomy" id="931529"/>
    <lineage>
        <taxon>Bacteria</taxon>
        <taxon>Pseudomonadati</taxon>
        <taxon>Pseudomonadota</taxon>
        <taxon>Gammaproteobacteria</taxon>
        <taxon>Aeromonadales</taxon>
        <taxon>Aeromonadaceae</taxon>
        <taxon>Aeromonas</taxon>
    </lineage>
</organism>
<dbReference type="GO" id="GO:0043565">
    <property type="term" value="F:sequence-specific DNA binding"/>
    <property type="evidence" value="ECO:0007669"/>
    <property type="project" value="InterPro"/>
</dbReference>
<protein>
    <submittedName>
        <fullName evidence="5">AraC family transcriptional regulator</fullName>
    </submittedName>
</protein>
<evidence type="ECO:0000259" key="4">
    <source>
        <dbReference type="PROSITE" id="PS01124"/>
    </source>
</evidence>
<keyword evidence="6" id="KW-1185">Reference proteome</keyword>
<keyword evidence="2" id="KW-0238">DNA-binding</keyword>
<dbReference type="Pfam" id="PF12833">
    <property type="entry name" value="HTH_18"/>
    <property type="match status" value="1"/>
</dbReference>
<dbReference type="FunFam" id="1.10.10.60:FF:000444">
    <property type="entry name" value="AraC family transcriptional regulator"/>
    <property type="match status" value="1"/>
</dbReference>
<dbReference type="InterPro" id="IPR018060">
    <property type="entry name" value="HTH_AraC"/>
</dbReference>
<dbReference type="EMBL" id="PGCP01000013">
    <property type="protein sequence ID" value="PJC93384.1"/>
    <property type="molecule type" value="Genomic_DNA"/>
</dbReference>
<dbReference type="OrthoDB" id="1050625at2"/>
<dbReference type="InterPro" id="IPR018062">
    <property type="entry name" value="HTH_AraC-typ_CS"/>
</dbReference>
<comment type="caution">
    <text evidence="5">The sequence shown here is derived from an EMBL/GenBank/DDBJ whole genome shotgun (WGS) entry which is preliminary data.</text>
</comment>
<accession>A0A2M8H9Y7</accession>
<proteinExistence type="predicted"/>
<name>A0A2M8H9Y7_9GAMM</name>
<sequence length="296" mass="33575">MTGINMSLIFSQLLDGAINEQAPFDQIWFASEQGVPPGFSYQVNFPRLELVFSGEYLNQIWDQESGCKQVSVLPGQALYIPPNGWNKPQWTTDCSVLSLLFGKRQLGFSLVSKRQDEPDFFDVQKHSIMARGGHVIEHILAALNALAEDPGRSPTDNHLLQALLTSARQLLAESAAERPRGADLFHGICIYIQENFHRPISRDSIAHRFNVSASHLSHLFREQGHMRLADYISWVRIDRAKFMLKKYRFRLEEVASRCGYADVNYFCRVFKQKTGLTPSQYRSLSQPQGQVEGVNG</sequence>
<reference evidence="5 6" key="1">
    <citation type="submission" date="2017-11" db="EMBL/GenBank/DDBJ databases">
        <title>Draft genome sequence of environmental isolate Aeromonas lusitania sp. nov. MDC 2473.</title>
        <authorList>
            <person name="Colston S.M."/>
            <person name="Navarro A."/>
            <person name="Martinez-Murcia A.J."/>
            <person name="Graf J."/>
        </authorList>
    </citation>
    <scope>NUCLEOTIDE SEQUENCE [LARGE SCALE GENOMIC DNA]</scope>
    <source>
        <strain evidence="5 6">MDC 2473</strain>
    </source>
</reference>
<dbReference type="AlphaFoldDB" id="A0A2M8H9Y7"/>
<evidence type="ECO:0000313" key="6">
    <source>
        <dbReference type="Proteomes" id="UP000232060"/>
    </source>
</evidence>
<evidence type="ECO:0000256" key="3">
    <source>
        <dbReference type="ARBA" id="ARBA00023163"/>
    </source>
</evidence>
<keyword evidence="1" id="KW-0805">Transcription regulation</keyword>
<dbReference type="InterPro" id="IPR009057">
    <property type="entry name" value="Homeodomain-like_sf"/>
</dbReference>
<dbReference type="InterPro" id="IPR020449">
    <property type="entry name" value="Tscrpt_reg_AraC-type_HTH"/>
</dbReference>
<dbReference type="PROSITE" id="PS01124">
    <property type="entry name" value="HTH_ARAC_FAMILY_2"/>
    <property type="match status" value="1"/>
</dbReference>
<dbReference type="Gene3D" id="1.10.10.60">
    <property type="entry name" value="Homeodomain-like"/>
    <property type="match status" value="2"/>
</dbReference>
<evidence type="ECO:0000256" key="2">
    <source>
        <dbReference type="ARBA" id="ARBA00023125"/>
    </source>
</evidence>
<dbReference type="Proteomes" id="UP000232060">
    <property type="component" value="Unassembled WGS sequence"/>
</dbReference>
<dbReference type="GO" id="GO:0003700">
    <property type="term" value="F:DNA-binding transcription factor activity"/>
    <property type="evidence" value="ECO:0007669"/>
    <property type="project" value="InterPro"/>
</dbReference>